<dbReference type="PANTHER" id="PTHR20854:SF4">
    <property type="entry name" value="INOSITOL-1-MONOPHOSPHATASE-RELATED"/>
    <property type="match status" value="1"/>
</dbReference>
<organism evidence="4 5">
    <name type="scientific">Pendulispora albinea</name>
    <dbReference type="NCBI Taxonomy" id="2741071"/>
    <lineage>
        <taxon>Bacteria</taxon>
        <taxon>Pseudomonadati</taxon>
        <taxon>Myxococcota</taxon>
        <taxon>Myxococcia</taxon>
        <taxon>Myxococcales</taxon>
        <taxon>Sorangiineae</taxon>
        <taxon>Pendulisporaceae</taxon>
        <taxon>Pendulispora</taxon>
    </lineage>
</organism>
<dbReference type="Gene3D" id="3.30.540.10">
    <property type="entry name" value="Fructose-1,6-Bisphosphatase, subunit A, domain 1"/>
    <property type="match status" value="1"/>
</dbReference>
<dbReference type="SUPFAM" id="SSF56655">
    <property type="entry name" value="Carbohydrate phosphatase"/>
    <property type="match status" value="1"/>
</dbReference>
<accession>A0ABZ2MBG8</accession>
<evidence type="ECO:0000313" key="5">
    <source>
        <dbReference type="Proteomes" id="UP001370348"/>
    </source>
</evidence>
<protein>
    <recommendedName>
        <fullName evidence="6">Inositol monophosphatase</fullName>
    </recommendedName>
</protein>
<dbReference type="InterPro" id="IPR000760">
    <property type="entry name" value="Inositol_monophosphatase-like"/>
</dbReference>
<keyword evidence="5" id="KW-1185">Reference proteome</keyword>
<keyword evidence="1" id="KW-0479">Metal-binding</keyword>
<gene>
    <name evidence="4" type="ORF">LZC94_21830</name>
</gene>
<dbReference type="Pfam" id="PF00459">
    <property type="entry name" value="Inositol_P"/>
    <property type="match status" value="1"/>
</dbReference>
<reference evidence="4 5" key="1">
    <citation type="submission" date="2021-12" db="EMBL/GenBank/DDBJ databases">
        <title>Discovery of the Pendulisporaceae a myxobacterial family with distinct sporulation behavior and unique specialized metabolism.</title>
        <authorList>
            <person name="Garcia R."/>
            <person name="Popoff A."/>
            <person name="Bader C.D."/>
            <person name="Loehr J."/>
            <person name="Walesch S."/>
            <person name="Walt C."/>
            <person name="Boldt J."/>
            <person name="Bunk B."/>
            <person name="Haeckl F.J.F.P.J."/>
            <person name="Gunesch A.P."/>
            <person name="Birkelbach J."/>
            <person name="Nuebel U."/>
            <person name="Pietschmann T."/>
            <person name="Bach T."/>
            <person name="Mueller R."/>
        </authorList>
    </citation>
    <scope>NUCLEOTIDE SEQUENCE [LARGE SCALE GENOMIC DNA]</scope>
    <source>
        <strain evidence="4 5">MSr11954</strain>
    </source>
</reference>
<evidence type="ECO:0000256" key="1">
    <source>
        <dbReference type="ARBA" id="ARBA00022723"/>
    </source>
</evidence>
<evidence type="ECO:0000313" key="4">
    <source>
        <dbReference type="EMBL" id="WXB19851.1"/>
    </source>
</evidence>
<evidence type="ECO:0000256" key="3">
    <source>
        <dbReference type="ARBA" id="ARBA00022842"/>
    </source>
</evidence>
<dbReference type="PRINTS" id="PR00377">
    <property type="entry name" value="IMPHPHTASES"/>
</dbReference>
<dbReference type="RefSeq" id="WP_394829449.1">
    <property type="nucleotide sequence ID" value="NZ_CP089984.1"/>
</dbReference>
<keyword evidence="2" id="KW-0378">Hydrolase</keyword>
<keyword evidence="3" id="KW-0460">Magnesium</keyword>
<sequence length="270" mass="28931">MEKPEILDEALERARSLAKEVGHVIRDEARRMAVQYKGDGSEVTNADVAAERVLRERLQGWYPHAQILGEEFGGEPRAVSGWQWILDPIDGTTSFSIGSPAYGTLIGLLVDGEPALGVIHFPATGESYFARSGGGTWFEDGDRPVRVRVSGVKTLGEAFGSTCGIQKSDIVEPNETAIVRLKPIIARARKFRIVGDCLQHALVARGRVDLAIDATMSPWDNAALIPVLAEAGAALGTLRGSRDFVFGGSLISAASPELLEQVLGVLRGDA</sequence>
<evidence type="ECO:0008006" key="6">
    <source>
        <dbReference type="Google" id="ProtNLM"/>
    </source>
</evidence>
<name>A0ABZ2MBG8_9BACT</name>
<dbReference type="Proteomes" id="UP001370348">
    <property type="component" value="Chromosome"/>
</dbReference>
<dbReference type="PANTHER" id="PTHR20854">
    <property type="entry name" value="INOSITOL MONOPHOSPHATASE"/>
    <property type="match status" value="1"/>
</dbReference>
<dbReference type="PROSITE" id="PS00629">
    <property type="entry name" value="IMP_1"/>
    <property type="match status" value="1"/>
</dbReference>
<dbReference type="InterPro" id="IPR020583">
    <property type="entry name" value="Inositol_monoP_metal-BS"/>
</dbReference>
<proteinExistence type="predicted"/>
<evidence type="ECO:0000256" key="2">
    <source>
        <dbReference type="ARBA" id="ARBA00022801"/>
    </source>
</evidence>
<dbReference type="EMBL" id="CP089984">
    <property type="protein sequence ID" value="WXB19851.1"/>
    <property type="molecule type" value="Genomic_DNA"/>
</dbReference>
<dbReference type="Gene3D" id="3.40.190.80">
    <property type="match status" value="1"/>
</dbReference>